<dbReference type="Proteomes" id="UP000248044">
    <property type="component" value="Chromosome"/>
</dbReference>
<dbReference type="AlphaFoldDB" id="A0A2U9IHH6"/>
<dbReference type="OrthoDB" id="44999at2157"/>
<evidence type="ECO:0000313" key="1">
    <source>
        <dbReference type="EMBL" id="AWR95436.1"/>
    </source>
</evidence>
<sequence>MKSLISLAVLAVFVISLIPMPISIIPSVLTTAQSSSEYDWAISAYSQNLTGANSYLVDFYNFSYFPMTNTNGINYMAEMINLPIQASGTIKTSVTTSDFSGIIVQLALIDFIGYGFYIEMNIGFTLNNGNTILVVFPLKSVNYNSGSQFIIEAGSTNGQWEATFQYSGGVVQYPDTPIPSNVTVPSNGLAGICYKSSGGTQNIIVYGISFTSVDSTSQELSLFGYPVYPSISLEVNAQSQNIFIQDLPKFVALFQLWKGNQEWDQPWNGQNLVSAQSNDNDLSEDSGAMIGASVPPSGVAWGAQEYIAKTSTHVEGRIEYITNYYDVDYWMLGTQNGIDSYASVNNIVVNGYANPFISLVTSYQQEIAVPSGTTTVLL</sequence>
<proteinExistence type="predicted"/>
<accession>A0A2U9IHH6</accession>
<gene>
    <name evidence="1" type="ORF">DFR85_13380</name>
</gene>
<dbReference type="KEGG" id="abri:DFR85_13380"/>
<dbReference type="GeneID" id="36833166"/>
<keyword evidence="2" id="KW-1185">Reference proteome</keyword>
<dbReference type="EMBL" id="CP029289">
    <property type="protein sequence ID" value="AWR95436.1"/>
    <property type="molecule type" value="Genomic_DNA"/>
</dbReference>
<evidence type="ECO:0000313" key="2">
    <source>
        <dbReference type="Proteomes" id="UP000248044"/>
    </source>
</evidence>
<name>A0A2U9IHH6_9CREN</name>
<dbReference type="RefSeq" id="WP_110271314.1">
    <property type="nucleotide sequence ID" value="NZ_CP029289.2"/>
</dbReference>
<reference evidence="1 2" key="1">
    <citation type="submission" date="2018-05" db="EMBL/GenBank/DDBJ databases">
        <title>Complete Genome Sequences of Extremely Thermoacidophilic, Metal-Mobilizing Type-Strain Members of the Archaeal Family Sulfolobaceae: Acidianus brierleyi DSM-1651T, Acidianus sulfidivorans DSM-18786T, Metallosphaera hakonensis DSM-7519T, and Metallosphaera prunae DSM-10039T.</title>
        <authorList>
            <person name="Counts J.A."/>
            <person name="Kelly R.M."/>
        </authorList>
    </citation>
    <scope>NUCLEOTIDE SEQUENCE [LARGE SCALE GENOMIC DNA]</scope>
    <source>
        <strain evidence="1 2">DSM 1651</strain>
    </source>
</reference>
<organism evidence="1 2">
    <name type="scientific">Acidianus brierleyi</name>
    <dbReference type="NCBI Taxonomy" id="41673"/>
    <lineage>
        <taxon>Archaea</taxon>
        <taxon>Thermoproteota</taxon>
        <taxon>Thermoprotei</taxon>
        <taxon>Sulfolobales</taxon>
        <taxon>Sulfolobaceae</taxon>
        <taxon>Acidianus</taxon>
    </lineage>
</organism>
<protein>
    <submittedName>
        <fullName evidence="1">Uncharacterized protein</fullName>
    </submittedName>
</protein>